<dbReference type="GO" id="GO:0006310">
    <property type="term" value="P:DNA recombination"/>
    <property type="evidence" value="ECO:0007669"/>
    <property type="project" value="UniProtKB-KW"/>
</dbReference>
<dbReference type="InterPro" id="IPR010998">
    <property type="entry name" value="Integrase_recombinase_N"/>
</dbReference>
<dbReference type="SUPFAM" id="SSF56349">
    <property type="entry name" value="DNA breaking-rejoining enzymes"/>
    <property type="match status" value="1"/>
</dbReference>
<name>A0A517TTT9_9BACT</name>
<organism evidence="6 7">
    <name type="scientific">Lacipirellula limnantheis</name>
    <dbReference type="NCBI Taxonomy" id="2528024"/>
    <lineage>
        <taxon>Bacteria</taxon>
        <taxon>Pseudomonadati</taxon>
        <taxon>Planctomycetota</taxon>
        <taxon>Planctomycetia</taxon>
        <taxon>Pirellulales</taxon>
        <taxon>Lacipirellulaceae</taxon>
        <taxon>Lacipirellula</taxon>
    </lineage>
</organism>
<proteinExistence type="predicted"/>
<evidence type="ECO:0000256" key="3">
    <source>
        <dbReference type="ARBA" id="ARBA00023172"/>
    </source>
</evidence>
<dbReference type="Proteomes" id="UP000317909">
    <property type="component" value="Chromosome"/>
</dbReference>
<keyword evidence="3" id="KW-0233">DNA recombination</keyword>
<dbReference type="Gene3D" id="1.10.150.130">
    <property type="match status" value="1"/>
</dbReference>
<evidence type="ECO:0000256" key="4">
    <source>
        <dbReference type="PROSITE-ProRule" id="PRU01248"/>
    </source>
</evidence>
<protein>
    <recommendedName>
        <fullName evidence="5">Core-binding (CB) domain-containing protein</fullName>
    </recommendedName>
</protein>
<keyword evidence="2 4" id="KW-0238">DNA-binding</keyword>
<dbReference type="GO" id="GO:0003677">
    <property type="term" value="F:DNA binding"/>
    <property type="evidence" value="ECO:0007669"/>
    <property type="project" value="UniProtKB-UniRule"/>
</dbReference>
<evidence type="ECO:0000313" key="7">
    <source>
        <dbReference type="Proteomes" id="UP000317909"/>
    </source>
</evidence>
<dbReference type="InterPro" id="IPR011010">
    <property type="entry name" value="DNA_brk_join_enz"/>
</dbReference>
<feature type="domain" description="Core-binding (CB)" evidence="5">
    <location>
        <begin position="160"/>
        <end position="251"/>
    </location>
</feature>
<keyword evidence="1" id="KW-0229">DNA integration</keyword>
<sequence length="477" mass="53401">MKAKIDLAAPSPHHGAYAAAIAQWEEVLTCSRRNDDDPMGNVALEKLGRLRSDQQRGVRKPPSREDLFANYFLPEVRRPKLEAAYREIGALAESLVAATLPSRQVSQDPVTEYEKVPSPLSRAIVPAPHAMFQPDPLTIESVVWEDRLKTMRRQAVDQELTIKVQLQRFLALQGSKVDANLLSLGRQQTLGIHLNSFADWLGGGAAVTEISGQKLLAYRAYLLEQVTRGKWMLSTASERLGSVKSFVRWLWRTEAIKSLPRLLDAGCHELEIGKSRGAIETFTKAEIGRLLSEASPRTRLYILLTLNTAMTQKDISDLNWDEVDWQAGRIIRKRSKTRRFDATPIVSYKLWPETFRLLTSERSSDGAGRVLLNVNGGPLWSESMDDAGAYRKVDNIRSAFERLRRKLGIGKPFKCLKKTAASEIAGSKEYRSLRGLFLGHAPTALADIHYANAPVELFDEALSWLRRGLIAEAVESC</sequence>
<dbReference type="EMBL" id="CP036339">
    <property type="protein sequence ID" value="QDT71776.1"/>
    <property type="molecule type" value="Genomic_DNA"/>
</dbReference>
<dbReference type="PROSITE" id="PS51900">
    <property type="entry name" value="CB"/>
    <property type="match status" value="1"/>
</dbReference>
<evidence type="ECO:0000259" key="5">
    <source>
        <dbReference type="PROSITE" id="PS51900"/>
    </source>
</evidence>
<dbReference type="Gene3D" id="1.10.443.10">
    <property type="entry name" value="Intergrase catalytic core"/>
    <property type="match status" value="1"/>
</dbReference>
<dbReference type="GO" id="GO:0015074">
    <property type="term" value="P:DNA integration"/>
    <property type="evidence" value="ECO:0007669"/>
    <property type="project" value="UniProtKB-KW"/>
</dbReference>
<dbReference type="InterPro" id="IPR044068">
    <property type="entry name" value="CB"/>
</dbReference>
<dbReference type="InterPro" id="IPR013762">
    <property type="entry name" value="Integrase-like_cat_sf"/>
</dbReference>
<gene>
    <name evidence="6" type="ORF">I41_09360</name>
</gene>
<accession>A0A517TTT9</accession>
<evidence type="ECO:0000313" key="6">
    <source>
        <dbReference type="EMBL" id="QDT71776.1"/>
    </source>
</evidence>
<evidence type="ECO:0000256" key="2">
    <source>
        <dbReference type="ARBA" id="ARBA00023125"/>
    </source>
</evidence>
<dbReference type="KEGG" id="llh:I41_09360"/>
<evidence type="ECO:0000256" key="1">
    <source>
        <dbReference type="ARBA" id="ARBA00022908"/>
    </source>
</evidence>
<keyword evidence="7" id="KW-1185">Reference proteome</keyword>
<reference evidence="6 7" key="1">
    <citation type="submission" date="2019-02" db="EMBL/GenBank/DDBJ databases">
        <title>Deep-cultivation of Planctomycetes and their phenomic and genomic characterization uncovers novel biology.</title>
        <authorList>
            <person name="Wiegand S."/>
            <person name="Jogler M."/>
            <person name="Boedeker C."/>
            <person name="Pinto D."/>
            <person name="Vollmers J."/>
            <person name="Rivas-Marin E."/>
            <person name="Kohn T."/>
            <person name="Peeters S.H."/>
            <person name="Heuer A."/>
            <person name="Rast P."/>
            <person name="Oberbeckmann S."/>
            <person name="Bunk B."/>
            <person name="Jeske O."/>
            <person name="Meyerdierks A."/>
            <person name="Storesund J.E."/>
            <person name="Kallscheuer N."/>
            <person name="Luecker S."/>
            <person name="Lage O.M."/>
            <person name="Pohl T."/>
            <person name="Merkel B.J."/>
            <person name="Hornburger P."/>
            <person name="Mueller R.-W."/>
            <person name="Bruemmer F."/>
            <person name="Labrenz M."/>
            <person name="Spormann A.M."/>
            <person name="Op den Camp H."/>
            <person name="Overmann J."/>
            <person name="Amann R."/>
            <person name="Jetten M.S.M."/>
            <person name="Mascher T."/>
            <person name="Medema M.H."/>
            <person name="Devos D.P."/>
            <person name="Kaster A.-K."/>
            <person name="Ovreas L."/>
            <person name="Rohde M."/>
            <person name="Galperin M.Y."/>
            <person name="Jogler C."/>
        </authorList>
    </citation>
    <scope>NUCLEOTIDE SEQUENCE [LARGE SCALE GENOMIC DNA]</scope>
    <source>
        <strain evidence="6 7">I41</strain>
    </source>
</reference>
<dbReference type="AlphaFoldDB" id="A0A517TTT9"/>